<proteinExistence type="predicted"/>
<evidence type="ECO:0000256" key="1">
    <source>
        <dbReference type="SAM" id="MobiDB-lite"/>
    </source>
</evidence>
<name>A0A1M5Y7D0_9BRAD</name>
<reference evidence="2 3" key="1">
    <citation type="submission" date="2016-11" db="EMBL/GenBank/DDBJ databases">
        <authorList>
            <person name="Jaros S."/>
            <person name="Januszkiewicz K."/>
            <person name="Wedrychowicz H."/>
        </authorList>
    </citation>
    <scope>NUCLEOTIDE SEQUENCE [LARGE SCALE GENOMIC DNA]</scope>
    <source>
        <strain evidence="2 3">GAS138</strain>
    </source>
</reference>
<feature type="region of interest" description="Disordered" evidence="1">
    <location>
        <begin position="1"/>
        <end position="24"/>
    </location>
</feature>
<evidence type="ECO:0000313" key="3">
    <source>
        <dbReference type="Proteomes" id="UP000189796"/>
    </source>
</evidence>
<protein>
    <submittedName>
        <fullName evidence="2">Uncharacterized protein</fullName>
    </submittedName>
</protein>
<sequence length="153" mass="17122">MGSKADSASTGLQPSHGEGLRGGRRGEAVQSCLIAPKRLDGLEGWLRERFIRHRGNADVVRQDLMAEEGVAVSPRTLQRAVQPYRQALRAEALATTRFETLPGWQLQIDFGERLFAFGCGEMLGKRWSEGRLRTVLSYFPVEEGRFGRVFSRS</sequence>
<evidence type="ECO:0000313" key="2">
    <source>
        <dbReference type="EMBL" id="SHI07990.1"/>
    </source>
</evidence>
<dbReference type="Proteomes" id="UP000189796">
    <property type="component" value="Chromosome I"/>
</dbReference>
<feature type="compositionally biased region" description="Polar residues" evidence="1">
    <location>
        <begin position="1"/>
        <end position="13"/>
    </location>
</feature>
<organism evidence="2 3">
    <name type="scientific">Bradyrhizobium erythrophlei</name>
    <dbReference type="NCBI Taxonomy" id="1437360"/>
    <lineage>
        <taxon>Bacteria</taxon>
        <taxon>Pseudomonadati</taxon>
        <taxon>Pseudomonadota</taxon>
        <taxon>Alphaproteobacteria</taxon>
        <taxon>Hyphomicrobiales</taxon>
        <taxon>Nitrobacteraceae</taxon>
        <taxon>Bradyrhizobium</taxon>
    </lineage>
</organism>
<dbReference type="EMBL" id="LT670817">
    <property type="protein sequence ID" value="SHI07990.1"/>
    <property type="molecule type" value="Genomic_DNA"/>
</dbReference>
<accession>A0A1M5Y7D0</accession>
<gene>
    <name evidence="2" type="ORF">SAMN05443248_8005</name>
</gene>
<dbReference type="AlphaFoldDB" id="A0A1M5Y7D0"/>